<keyword evidence="1" id="KW-0328">Glycosyltransferase</keyword>
<dbReference type="PANTHER" id="PTHR12526:SF510">
    <property type="entry name" value="D-INOSITOL 3-PHOSPHATE GLYCOSYLTRANSFERASE"/>
    <property type="match status" value="1"/>
</dbReference>
<dbReference type="Gene3D" id="3.40.50.2000">
    <property type="entry name" value="Glycogen Phosphorylase B"/>
    <property type="match status" value="2"/>
</dbReference>
<name>A0AA40SPT7_9MICO</name>
<protein>
    <submittedName>
        <fullName evidence="3">Glycosyltransferase involved in cell wall biosynthesis</fullName>
    </submittedName>
</protein>
<gene>
    <name evidence="3" type="ORF">BKA10_001834</name>
</gene>
<reference evidence="3 4" key="1">
    <citation type="submission" date="2020-08" db="EMBL/GenBank/DDBJ databases">
        <title>Sequencing the genomes of 1000 actinobacteria strains.</title>
        <authorList>
            <person name="Klenk H.-P."/>
        </authorList>
    </citation>
    <scope>NUCLEOTIDE SEQUENCE [LARGE SCALE GENOMIC DNA]</scope>
    <source>
        <strain evidence="3 4">DSM 19600</strain>
    </source>
</reference>
<comment type="caution">
    <text evidence="3">The sequence shown here is derived from an EMBL/GenBank/DDBJ whole genome shotgun (WGS) entry which is preliminary data.</text>
</comment>
<dbReference type="RefSeq" id="WP_183499626.1">
    <property type="nucleotide sequence ID" value="NZ_BAABCO010000006.1"/>
</dbReference>
<dbReference type="EMBL" id="JACIFH010000001">
    <property type="protein sequence ID" value="MBB4140040.1"/>
    <property type="molecule type" value="Genomic_DNA"/>
</dbReference>
<dbReference type="GO" id="GO:0016757">
    <property type="term" value="F:glycosyltransferase activity"/>
    <property type="evidence" value="ECO:0007669"/>
    <property type="project" value="UniProtKB-KW"/>
</dbReference>
<keyword evidence="2" id="KW-0808">Transferase</keyword>
<sequence>MRVLVHLNSLELGGTQINAVDFAVAARAFGVDSILLGARDTVPAGPSLLDFAERRGIAIETYEPKTSILARGRQVREIAKRHRAELVHVYGSWGGGARPTYWGFACIGRRPWVQTVYEMEVSPKIKRHMPLVVGTGYLIDDLRDRPAPTILISPPVDTDADRPDVASGEVFRTEYDLEGDLLVIVSRLDASMKSLPIGVAIEAMRDLADVATLVVVGTGDDAPRLRAMAARVNESVGRAAVRCIGAMADPRPAYAASDIMLGMGGSAARSLAAGKPLVVQGEAGWSQLFEESTAETLARNSYWSAEEVVAAVERLVGIVRPLLEDPSRRSELGDFGRRFAVARFGLTAMSHRLADFYRVAATSYGARRWVADLAPEIGIMLRKVARRAGLHVADDDGVSS</sequence>
<dbReference type="Proteomes" id="UP000549113">
    <property type="component" value="Unassembled WGS sequence"/>
</dbReference>
<evidence type="ECO:0000256" key="2">
    <source>
        <dbReference type="ARBA" id="ARBA00022679"/>
    </source>
</evidence>
<dbReference type="AlphaFoldDB" id="A0AA40SPT7"/>
<accession>A0AA40SPT7</accession>
<evidence type="ECO:0000256" key="1">
    <source>
        <dbReference type="ARBA" id="ARBA00022676"/>
    </source>
</evidence>
<dbReference type="PANTHER" id="PTHR12526">
    <property type="entry name" value="GLYCOSYLTRANSFERASE"/>
    <property type="match status" value="1"/>
</dbReference>
<evidence type="ECO:0000313" key="4">
    <source>
        <dbReference type="Proteomes" id="UP000549113"/>
    </source>
</evidence>
<proteinExistence type="predicted"/>
<keyword evidence="4" id="KW-1185">Reference proteome</keyword>
<evidence type="ECO:0000313" key="3">
    <source>
        <dbReference type="EMBL" id="MBB4140040.1"/>
    </source>
</evidence>
<dbReference type="Pfam" id="PF13692">
    <property type="entry name" value="Glyco_trans_1_4"/>
    <property type="match status" value="1"/>
</dbReference>
<organism evidence="3 4">
    <name type="scientific">Microbacterium invictum</name>
    <dbReference type="NCBI Taxonomy" id="515415"/>
    <lineage>
        <taxon>Bacteria</taxon>
        <taxon>Bacillati</taxon>
        <taxon>Actinomycetota</taxon>
        <taxon>Actinomycetes</taxon>
        <taxon>Micrococcales</taxon>
        <taxon>Microbacteriaceae</taxon>
        <taxon>Microbacterium</taxon>
    </lineage>
</organism>
<dbReference type="SUPFAM" id="SSF53756">
    <property type="entry name" value="UDP-Glycosyltransferase/glycogen phosphorylase"/>
    <property type="match status" value="1"/>
</dbReference>